<reference evidence="1" key="2">
    <citation type="journal article" date="2015" name="Data Brief">
        <title>Shoot transcriptome of the giant reed, Arundo donax.</title>
        <authorList>
            <person name="Barrero R.A."/>
            <person name="Guerrero F.D."/>
            <person name="Moolhuijzen P."/>
            <person name="Goolsby J.A."/>
            <person name="Tidwell J."/>
            <person name="Bellgard S.E."/>
            <person name="Bellgard M.I."/>
        </authorList>
    </citation>
    <scope>NUCLEOTIDE SEQUENCE</scope>
    <source>
        <tissue evidence="1">Shoot tissue taken approximately 20 cm above the soil surface</tissue>
    </source>
</reference>
<organism evidence="1">
    <name type="scientific">Arundo donax</name>
    <name type="common">Giant reed</name>
    <name type="synonym">Donax arundinaceus</name>
    <dbReference type="NCBI Taxonomy" id="35708"/>
    <lineage>
        <taxon>Eukaryota</taxon>
        <taxon>Viridiplantae</taxon>
        <taxon>Streptophyta</taxon>
        <taxon>Embryophyta</taxon>
        <taxon>Tracheophyta</taxon>
        <taxon>Spermatophyta</taxon>
        <taxon>Magnoliopsida</taxon>
        <taxon>Liliopsida</taxon>
        <taxon>Poales</taxon>
        <taxon>Poaceae</taxon>
        <taxon>PACMAD clade</taxon>
        <taxon>Arundinoideae</taxon>
        <taxon>Arundineae</taxon>
        <taxon>Arundo</taxon>
    </lineage>
</organism>
<name>A0A0A8Z9L3_ARUDO</name>
<dbReference type="EMBL" id="GBRH01264470">
    <property type="protein sequence ID" value="JAD33425.1"/>
    <property type="molecule type" value="Transcribed_RNA"/>
</dbReference>
<reference evidence="1" key="1">
    <citation type="submission" date="2014-09" db="EMBL/GenBank/DDBJ databases">
        <authorList>
            <person name="Magalhaes I.L.F."/>
            <person name="Oliveira U."/>
            <person name="Santos F.R."/>
            <person name="Vidigal T.H.D.A."/>
            <person name="Brescovit A.D."/>
            <person name="Santos A.J."/>
        </authorList>
    </citation>
    <scope>NUCLEOTIDE SEQUENCE</scope>
    <source>
        <tissue evidence="1">Shoot tissue taken approximately 20 cm above the soil surface</tissue>
    </source>
</reference>
<protein>
    <submittedName>
        <fullName evidence="1">Uncharacterized protein</fullName>
    </submittedName>
</protein>
<dbReference type="AlphaFoldDB" id="A0A0A8Z9L3"/>
<evidence type="ECO:0000313" key="1">
    <source>
        <dbReference type="EMBL" id="JAD33425.1"/>
    </source>
</evidence>
<proteinExistence type="predicted"/>
<accession>A0A0A8Z9L3</accession>
<sequence>MNVIKQNSGILMYQYYTAGQ</sequence>